<keyword evidence="3" id="KW-1133">Transmembrane helix</keyword>
<dbReference type="CDD" id="cd00383">
    <property type="entry name" value="trans_reg_C"/>
    <property type="match status" value="1"/>
</dbReference>
<evidence type="ECO:0000256" key="1">
    <source>
        <dbReference type="ARBA" id="ARBA00023125"/>
    </source>
</evidence>
<dbReference type="RefSeq" id="WP_011410330.1">
    <property type="nucleotide sequence ID" value="NC_007712.1"/>
</dbReference>
<feature type="domain" description="OmpR/PhoB-type" evidence="4">
    <location>
        <begin position="12"/>
        <end position="109"/>
    </location>
</feature>
<evidence type="ECO:0000256" key="2">
    <source>
        <dbReference type="PROSITE-ProRule" id="PRU01091"/>
    </source>
</evidence>
<dbReference type="HOGENOM" id="CLU_1106538_0_0_6"/>
<name>Q2NVH3_SODGM</name>
<gene>
    <name evidence="5" type="ordered locus">SG0577</name>
</gene>
<evidence type="ECO:0000256" key="3">
    <source>
        <dbReference type="SAM" id="Phobius"/>
    </source>
</evidence>
<dbReference type="eggNOG" id="COG3710">
    <property type="taxonomic scope" value="Bacteria"/>
</dbReference>
<dbReference type="GO" id="GO:0000160">
    <property type="term" value="P:phosphorelay signal transduction system"/>
    <property type="evidence" value="ECO:0007669"/>
    <property type="project" value="InterPro"/>
</dbReference>
<keyword evidence="6" id="KW-1185">Reference proteome</keyword>
<feature type="transmembrane region" description="Helical" evidence="3">
    <location>
        <begin position="163"/>
        <end position="184"/>
    </location>
</feature>
<reference evidence="5 6" key="1">
    <citation type="journal article" date="2006" name="Genome Res.">
        <title>Massive genome erosion and functional adaptations provide insights into the symbiotic lifestyle of Sodalis glossinidius in the tsetse host.</title>
        <authorList>
            <person name="Toh H."/>
            <person name="Weiss B.L."/>
            <person name="Perkin S.A.H."/>
            <person name="Yamashita A."/>
            <person name="Oshima K."/>
            <person name="Hattori M."/>
            <person name="Aksoy S."/>
        </authorList>
    </citation>
    <scope>NUCLEOTIDE SEQUENCE [LARGE SCALE GENOMIC DNA]</scope>
    <source>
        <strain evidence="6">morsitans</strain>
    </source>
</reference>
<organism evidence="5 6">
    <name type="scientific">Sodalis glossinidius (strain morsitans)</name>
    <dbReference type="NCBI Taxonomy" id="343509"/>
    <lineage>
        <taxon>Bacteria</taxon>
        <taxon>Pseudomonadati</taxon>
        <taxon>Pseudomonadota</taxon>
        <taxon>Gammaproteobacteria</taxon>
        <taxon>Enterobacterales</taxon>
        <taxon>Bruguierivoracaceae</taxon>
        <taxon>Sodalis</taxon>
    </lineage>
</organism>
<dbReference type="PROSITE" id="PS51755">
    <property type="entry name" value="OMPR_PHOB"/>
    <property type="match status" value="1"/>
</dbReference>
<keyword evidence="1 2" id="KW-0238">DNA-binding</keyword>
<dbReference type="Gene3D" id="1.10.10.10">
    <property type="entry name" value="Winged helix-like DNA-binding domain superfamily/Winged helix DNA-binding domain"/>
    <property type="match status" value="1"/>
</dbReference>
<accession>Q2NVH3</accession>
<sequence>MTEDKLANVYKEPVEVITSCFTFYPKKRCLELEGTIHQLRKKESEVLALLCRKYPNPVHHSEFLDEVWGGGYVTSHSIAQVIRSLRKLLKKNGKNIILTIPKLGYRLGIEPQYDEGNEVKIFDFSQENAGNSAEEDYFVSSGDRHPSTPPPRLYQTSGKVVKWFFRLLIFMLLFPASYGVYCGLMPKSQVFHQPKDKEILMIIPRSGIKDVEVKDDYVILYGDITKTAMLSNNVKSELTKCYTGSDTFNIN</sequence>
<dbReference type="Proteomes" id="UP000001932">
    <property type="component" value="Chromosome"/>
</dbReference>
<dbReference type="InterPro" id="IPR016032">
    <property type="entry name" value="Sig_transdc_resp-reg_C-effctor"/>
</dbReference>
<evidence type="ECO:0000313" key="6">
    <source>
        <dbReference type="Proteomes" id="UP000001932"/>
    </source>
</evidence>
<dbReference type="SUPFAM" id="SSF46894">
    <property type="entry name" value="C-terminal effector domain of the bipartite response regulators"/>
    <property type="match status" value="1"/>
</dbReference>
<dbReference type="GO" id="GO:0003677">
    <property type="term" value="F:DNA binding"/>
    <property type="evidence" value="ECO:0007669"/>
    <property type="project" value="UniProtKB-UniRule"/>
</dbReference>
<dbReference type="STRING" id="343509.SG0577"/>
<feature type="DNA-binding region" description="OmpR/PhoB-type" evidence="2">
    <location>
        <begin position="12"/>
        <end position="109"/>
    </location>
</feature>
<keyword evidence="3" id="KW-0812">Transmembrane</keyword>
<dbReference type="AlphaFoldDB" id="Q2NVH3"/>
<evidence type="ECO:0000313" key="5">
    <source>
        <dbReference type="EMBL" id="BAE73852.1"/>
    </source>
</evidence>
<dbReference type="KEGG" id="sgl:SG0577"/>
<dbReference type="InterPro" id="IPR001867">
    <property type="entry name" value="OmpR/PhoB-type_DNA-bd"/>
</dbReference>
<protein>
    <recommendedName>
        <fullName evidence="4">OmpR/PhoB-type domain-containing protein</fullName>
    </recommendedName>
</protein>
<dbReference type="SMART" id="SM00862">
    <property type="entry name" value="Trans_reg_C"/>
    <property type="match status" value="1"/>
</dbReference>
<dbReference type="InterPro" id="IPR036388">
    <property type="entry name" value="WH-like_DNA-bd_sf"/>
</dbReference>
<evidence type="ECO:0000259" key="4">
    <source>
        <dbReference type="PROSITE" id="PS51755"/>
    </source>
</evidence>
<dbReference type="Pfam" id="PF00486">
    <property type="entry name" value="Trans_reg_C"/>
    <property type="match status" value="1"/>
</dbReference>
<proteinExistence type="predicted"/>
<dbReference type="GO" id="GO:0006355">
    <property type="term" value="P:regulation of DNA-templated transcription"/>
    <property type="evidence" value="ECO:0007669"/>
    <property type="project" value="InterPro"/>
</dbReference>
<dbReference type="EMBL" id="AP008232">
    <property type="protein sequence ID" value="BAE73852.1"/>
    <property type="molecule type" value="Genomic_DNA"/>
</dbReference>
<keyword evidence="3" id="KW-0472">Membrane</keyword>